<feature type="transmembrane region" description="Helical" evidence="1">
    <location>
        <begin position="479"/>
        <end position="504"/>
    </location>
</feature>
<feature type="transmembrane region" description="Helical" evidence="1">
    <location>
        <begin position="391"/>
        <end position="411"/>
    </location>
</feature>
<feature type="transmembrane region" description="Helical" evidence="1">
    <location>
        <begin position="313"/>
        <end position="331"/>
    </location>
</feature>
<feature type="transmembrane region" description="Helical" evidence="1">
    <location>
        <begin position="90"/>
        <end position="109"/>
    </location>
</feature>
<dbReference type="InterPro" id="IPR004697">
    <property type="entry name" value="AbgT"/>
</dbReference>
<dbReference type="PANTHER" id="PTHR30282">
    <property type="entry name" value="P-AMINOBENZOYL GLUTAMATE TRANSPORTER"/>
    <property type="match status" value="1"/>
</dbReference>
<reference evidence="2 3" key="1">
    <citation type="submission" date="2016-10" db="EMBL/GenBank/DDBJ databases">
        <authorList>
            <person name="de Groot N.N."/>
        </authorList>
    </citation>
    <scope>NUCLEOTIDE SEQUENCE [LARGE SCALE GENOMIC DNA]</scope>
    <source>
        <strain evidence="2 3">CGMCC 4.6533</strain>
    </source>
</reference>
<feature type="transmembrane region" description="Helical" evidence="1">
    <location>
        <begin position="35"/>
        <end position="53"/>
    </location>
</feature>
<feature type="transmembrane region" description="Helical" evidence="1">
    <location>
        <begin position="418"/>
        <end position="435"/>
    </location>
</feature>
<evidence type="ECO:0000313" key="3">
    <source>
        <dbReference type="Proteomes" id="UP000199202"/>
    </source>
</evidence>
<proteinExistence type="predicted"/>
<protein>
    <submittedName>
        <fullName evidence="2">Aminobenzoyl-glutamate transport protein</fullName>
    </submittedName>
</protein>
<gene>
    <name evidence="2" type="ORF">SAMN05421869_11080</name>
</gene>
<feature type="transmembrane region" description="Helical" evidence="1">
    <location>
        <begin position="441"/>
        <end position="467"/>
    </location>
</feature>
<evidence type="ECO:0000256" key="1">
    <source>
        <dbReference type="SAM" id="Phobius"/>
    </source>
</evidence>
<keyword evidence="1" id="KW-0812">Transmembrane</keyword>
<keyword evidence="3" id="KW-1185">Reference proteome</keyword>
<feature type="transmembrane region" description="Helical" evidence="1">
    <location>
        <begin position="219"/>
        <end position="241"/>
    </location>
</feature>
<feature type="transmembrane region" description="Helical" evidence="1">
    <location>
        <begin position="275"/>
        <end position="293"/>
    </location>
</feature>
<name>A0A1G8T5U9_9ACTN</name>
<dbReference type="EMBL" id="FNDJ01000010">
    <property type="protein sequence ID" value="SDJ36932.1"/>
    <property type="molecule type" value="Genomic_DNA"/>
</dbReference>
<keyword evidence="1" id="KW-1133">Transmembrane helix</keyword>
<dbReference type="STRING" id="633440.SAMN05421869_11080"/>
<dbReference type="Pfam" id="PF03806">
    <property type="entry name" value="ABG_transport"/>
    <property type="match status" value="1"/>
</dbReference>
<sequence length="515" mass="53969">MASTLSVEKQIRSPNATMRVLNGIERAGNKLPHPFWLFLILSAALVVLSWVLASLRVSAVNPADNTTVVARSLLSAEGVRLMLGDSVTNFATFPALGTVLVITLGVAVADRAGLMSAMLRHGLCRVPARWVTFALAFTGMVSHLAATSAYIVLIPLGGLAFRAVGRNPIVGVIVAYVSVSAGFDATPLVTPLDVILGGISTEAARTIDASVTVTPLANYFFSVGSSLVLSAVITLVTETVLARQARSMPIDEDAEAGDLGALRLSAPERRGLRRAGLALLVITALTTLAVVPSGSPLRGAGGGLADGPLPDSIALLLGIAFCVLGIVYGRAAGTVSRNGDVPDFMAHGMRELAPIIVLFFAISQFLAYFRWSGLGTIIAIKGGDLLKATGIDGPLVLIGILLMVTVSNLVITSGTAQWALVAPVFVPMLMLRDIPPETTQALYRIADSCSNVLTPMSPFFLLVLGYVQRYRKSAGIGTLMALTLPLSLVMLVAWTLLFLAWWALGIPLGPGAPVR</sequence>
<organism evidence="2 3">
    <name type="scientific">Nonomuraea jiangxiensis</name>
    <dbReference type="NCBI Taxonomy" id="633440"/>
    <lineage>
        <taxon>Bacteria</taxon>
        <taxon>Bacillati</taxon>
        <taxon>Actinomycetota</taxon>
        <taxon>Actinomycetes</taxon>
        <taxon>Streptosporangiales</taxon>
        <taxon>Streptosporangiaceae</taxon>
        <taxon>Nonomuraea</taxon>
    </lineage>
</organism>
<accession>A0A1G8T5U9</accession>
<dbReference type="GO" id="GO:0015558">
    <property type="term" value="F:secondary active p-aminobenzoyl-glutamate transmembrane transporter activity"/>
    <property type="evidence" value="ECO:0007669"/>
    <property type="project" value="InterPro"/>
</dbReference>
<dbReference type="Proteomes" id="UP000199202">
    <property type="component" value="Unassembled WGS sequence"/>
</dbReference>
<feature type="transmembrane region" description="Helical" evidence="1">
    <location>
        <begin position="130"/>
        <end position="153"/>
    </location>
</feature>
<dbReference type="AlphaFoldDB" id="A0A1G8T5U9"/>
<feature type="transmembrane region" description="Helical" evidence="1">
    <location>
        <begin position="352"/>
        <end position="371"/>
    </location>
</feature>
<keyword evidence="1" id="KW-0472">Membrane</keyword>
<evidence type="ECO:0000313" key="2">
    <source>
        <dbReference type="EMBL" id="SDJ36932.1"/>
    </source>
</evidence>
<dbReference type="GO" id="GO:1902604">
    <property type="term" value="P:p-aminobenzoyl-glutamate transmembrane transport"/>
    <property type="evidence" value="ECO:0007669"/>
    <property type="project" value="InterPro"/>
</dbReference>
<dbReference type="PANTHER" id="PTHR30282:SF0">
    <property type="entry name" value="P-AMINOBENZOYL-GLUTAMATE TRANSPORT PROTEIN"/>
    <property type="match status" value="1"/>
</dbReference>